<dbReference type="EMBL" id="CP095749">
    <property type="protein sequence ID" value="WEB45132.1"/>
    <property type="molecule type" value="Genomic_DNA"/>
</dbReference>
<dbReference type="Gene3D" id="1.10.600.10">
    <property type="entry name" value="Farnesyl Diphosphate Synthase"/>
    <property type="match status" value="1"/>
</dbReference>
<dbReference type="Proteomes" id="UP001218629">
    <property type="component" value="Chromosome"/>
</dbReference>
<comment type="cofactor">
    <cofactor evidence="2">
        <name>Mg(2+)</name>
        <dbReference type="ChEBI" id="CHEBI:18420"/>
    </cofactor>
</comment>
<keyword evidence="1 2" id="KW-0456">Lyase</keyword>
<dbReference type="SFLD" id="SFLDG01020">
    <property type="entry name" value="Terpene_Cyclase_Like_2"/>
    <property type="match status" value="1"/>
</dbReference>
<keyword evidence="2" id="KW-0479">Metal-binding</keyword>
<evidence type="ECO:0000313" key="4">
    <source>
        <dbReference type="Proteomes" id="UP001218629"/>
    </source>
</evidence>
<dbReference type="InterPro" id="IPR034686">
    <property type="entry name" value="Terpene_cyclase-like_2"/>
</dbReference>
<organism evidence="3 4">
    <name type="scientific">Streptomyces yunnanensis</name>
    <dbReference type="NCBI Taxonomy" id="156453"/>
    <lineage>
        <taxon>Bacteria</taxon>
        <taxon>Bacillati</taxon>
        <taxon>Actinomycetota</taxon>
        <taxon>Actinomycetes</taxon>
        <taxon>Kitasatosporales</taxon>
        <taxon>Streptomycetaceae</taxon>
        <taxon>Streptomyces</taxon>
    </lineage>
</organism>
<keyword evidence="2" id="KW-0460">Magnesium</keyword>
<comment type="similarity">
    <text evidence="2">Belongs to the terpene synthase family.</text>
</comment>
<evidence type="ECO:0000256" key="2">
    <source>
        <dbReference type="RuleBase" id="RU366034"/>
    </source>
</evidence>
<dbReference type="PANTHER" id="PTHR35201:SF4">
    <property type="entry name" value="BETA-PINACENE SYNTHASE-RELATED"/>
    <property type="match status" value="1"/>
</dbReference>
<dbReference type="SFLD" id="SFLDS00005">
    <property type="entry name" value="Isoprenoid_Synthase_Type_I"/>
    <property type="match status" value="1"/>
</dbReference>
<evidence type="ECO:0000313" key="3">
    <source>
        <dbReference type="EMBL" id="WEB45132.1"/>
    </source>
</evidence>
<dbReference type="RefSeq" id="WP_275311357.1">
    <property type="nucleotide sequence ID" value="NZ_CP095749.1"/>
</dbReference>
<sequence>MPQDTVFVLPFSPRVSPDVEAARHRSLAWCRRQNLVTHPVDERRFLRWDIAGLMATWCPGASRDQLDLTVDAVVVATFLDDHIDSPLADQPDQVDVVCRDFTAVIASEGSSPPHAGPLVTAFAEVWRRLAHGATPGWLERTGQHWQWYLDAYPQEADNRAHRRIPTRAEHFALRRRSGFVYAMLDLSQKAYGFELPHRLYAHPVVRRMLDITADVVDTLNDVHSLEKEESRGDLHNLALVIEHEQGCDRRTSIREIQRMITSWCEEFRTLERRLTAPGAGQDADVASRMADAMRSAMSGYLHWSRTCARYSRLVPPGESALATDLLKEH</sequence>
<keyword evidence="4" id="KW-1185">Reference proteome</keyword>
<protein>
    <recommendedName>
        <fullName evidence="2">Terpene synthase</fullName>
        <ecNumber evidence="2">4.2.3.-</ecNumber>
    </recommendedName>
</protein>
<proteinExistence type="inferred from homology"/>
<accession>A0ABY8ANP8</accession>
<reference evidence="3 4" key="1">
    <citation type="submission" date="2022-03" db="EMBL/GenBank/DDBJ databases">
        <title>Streptomyces yunnanensis P86,complete genome.</title>
        <authorList>
            <person name="Chen S."/>
            <person name="Zhang Q."/>
        </authorList>
    </citation>
    <scope>NUCLEOTIDE SEQUENCE [LARGE SCALE GENOMIC DNA]</scope>
    <source>
        <strain evidence="3 4">P86</strain>
    </source>
</reference>
<dbReference type="Pfam" id="PF19086">
    <property type="entry name" value="Terpene_syn_C_2"/>
    <property type="match status" value="1"/>
</dbReference>
<dbReference type="SUPFAM" id="SSF48576">
    <property type="entry name" value="Terpenoid synthases"/>
    <property type="match status" value="1"/>
</dbReference>
<name>A0ABY8ANP8_9ACTN</name>
<dbReference type="PANTHER" id="PTHR35201">
    <property type="entry name" value="TERPENE SYNTHASE"/>
    <property type="match status" value="1"/>
</dbReference>
<dbReference type="EC" id="4.2.3.-" evidence="2"/>
<evidence type="ECO:0000256" key="1">
    <source>
        <dbReference type="ARBA" id="ARBA00023239"/>
    </source>
</evidence>
<dbReference type="InterPro" id="IPR008949">
    <property type="entry name" value="Isoprenoid_synthase_dom_sf"/>
</dbReference>
<gene>
    <name evidence="3" type="ORF">MOV08_41460</name>
</gene>